<evidence type="ECO:0000313" key="2">
    <source>
        <dbReference type="EMBL" id="WNZ27831.1"/>
    </source>
</evidence>
<keyword evidence="1" id="KW-1133">Transmembrane helix</keyword>
<dbReference type="PANTHER" id="PTHR36109">
    <property type="entry name" value="MEMBRANE PROTEIN-RELATED"/>
    <property type="match status" value="1"/>
</dbReference>
<dbReference type="RefSeq" id="WP_316436330.1">
    <property type="nucleotide sequence ID" value="NZ_CP053587.1"/>
</dbReference>
<keyword evidence="1" id="KW-0472">Membrane</keyword>
<gene>
    <name evidence="2" type="ORF">HJG54_33940</name>
</gene>
<name>A0AA96WQZ8_9CYAN</name>
<dbReference type="EMBL" id="CP053587">
    <property type="protein sequence ID" value="WNZ27831.1"/>
    <property type="molecule type" value="Genomic_DNA"/>
</dbReference>
<protein>
    <recommendedName>
        <fullName evidence="3">General stress protein 17M-like domain-containing protein</fullName>
    </recommendedName>
</protein>
<evidence type="ECO:0008006" key="3">
    <source>
        <dbReference type="Google" id="ProtNLM"/>
    </source>
</evidence>
<reference evidence="2" key="1">
    <citation type="submission" date="2020-05" db="EMBL/GenBank/DDBJ databases">
        <authorList>
            <person name="Zhu T."/>
            <person name="Keshari N."/>
            <person name="Lu X."/>
        </authorList>
    </citation>
    <scope>NUCLEOTIDE SEQUENCE</scope>
    <source>
        <strain evidence="2">NK1-12</strain>
    </source>
</reference>
<evidence type="ECO:0000256" key="1">
    <source>
        <dbReference type="SAM" id="Phobius"/>
    </source>
</evidence>
<proteinExistence type="predicted"/>
<feature type="transmembrane region" description="Helical" evidence="1">
    <location>
        <begin position="90"/>
        <end position="120"/>
    </location>
</feature>
<sequence>MVNQTAQMRGIGVFSDQESLAEALQQLKANNFAMERISVIARDADDSQNVEGAEVSDEVGDQKVRSATGIVTDAVRSATWGSLLVGLSSLAIPGLGAIIAVGSVGTALLAGFAGTGLSLAEFNNMANAFMKLGVPETEARMYAEALSTGQNLVIVEGSDAEVQQAEAVFKNSEVQNWSTHPAQAIESR</sequence>
<dbReference type="PANTHER" id="PTHR36109:SF2">
    <property type="entry name" value="MEMBRANE PROTEIN"/>
    <property type="match status" value="1"/>
</dbReference>
<keyword evidence="1" id="KW-0812">Transmembrane</keyword>
<accession>A0AA96WQZ8</accession>
<dbReference type="AlphaFoldDB" id="A0AA96WQZ8"/>
<organism evidence="2">
    <name type="scientific">Leptolyngbya sp. NK1-12</name>
    <dbReference type="NCBI Taxonomy" id="2547451"/>
    <lineage>
        <taxon>Bacteria</taxon>
        <taxon>Bacillati</taxon>
        <taxon>Cyanobacteriota</taxon>
        <taxon>Cyanophyceae</taxon>
        <taxon>Leptolyngbyales</taxon>
        <taxon>Leptolyngbyaceae</taxon>
        <taxon>Leptolyngbya group</taxon>
        <taxon>Leptolyngbya</taxon>
    </lineage>
</organism>
<dbReference type="InterPro" id="IPR052948">
    <property type="entry name" value="Low_temp-induced_all0457"/>
</dbReference>